<keyword evidence="8" id="KW-0325">Glycoprotein</keyword>
<keyword evidence="7" id="KW-0675">Receptor</keyword>
<dbReference type="InterPro" id="IPR017452">
    <property type="entry name" value="GPCR_Rhodpsn_7TM"/>
</dbReference>
<keyword evidence="5" id="KW-0297">G-protein coupled receptor</keyword>
<evidence type="ECO:0000256" key="7">
    <source>
        <dbReference type="ARBA" id="ARBA00023170"/>
    </source>
</evidence>
<keyword evidence="9" id="KW-0807">Transducer</keyword>
<comment type="caution">
    <text evidence="12">The sequence shown here is derived from an EMBL/GenBank/DDBJ whole genome shotgun (WGS) entry which is preliminary data.</text>
</comment>
<dbReference type="PRINTS" id="PR00237">
    <property type="entry name" value="GPCRRHODOPSN"/>
</dbReference>
<dbReference type="PROSITE" id="PS50262">
    <property type="entry name" value="G_PROTEIN_RECEP_F1_2"/>
    <property type="match status" value="1"/>
</dbReference>
<protein>
    <recommendedName>
        <fullName evidence="11">G-protein coupled receptors family 1 profile domain-containing protein</fullName>
    </recommendedName>
</protein>
<keyword evidence="4 10" id="KW-1133">Transmembrane helix</keyword>
<dbReference type="SUPFAM" id="SSF81321">
    <property type="entry name" value="Family A G protein-coupled receptor-like"/>
    <property type="match status" value="1"/>
</dbReference>
<evidence type="ECO:0000313" key="12">
    <source>
        <dbReference type="EMBL" id="CAH3175948.1"/>
    </source>
</evidence>
<feature type="transmembrane region" description="Helical" evidence="10">
    <location>
        <begin position="243"/>
        <end position="262"/>
    </location>
</feature>
<evidence type="ECO:0000313" key="13">
    <source>
        <dbReference type="Proteomes" id="UP001159405"/>
    </source>
</evidence>
<evidence type="ECO:0000256" key="9">
    <source>
        <dbReference type="ARBA" id="ARBA00023224"/>
    </source>
</evidence>
<evidence type="ECO:0000256" key="2">
    <source>
        <dbReference type="ARBA" id="ARBA00022475"/>
    </source>
</evidence>
<dbReference type="PANTHER" id="PTHR24246:SF27">
    <property type="entry name" value="ADENOSINE RECEPTOR, ISOFORM A"/>
    <property type="match status" value="1"/>
</dbReference>
<evidence type="ECO:0000256" key="8">
    <source>
        <dbReference type="ARBA" id="ARBA00023180"/>
    </source>
</evidence>
<evidence type="ECO:0000256" key="4">
    <source>
        <dbReference type="ARBA" id="ARBA00022989"/>
    </source>
</evidence>
<keyword evidence="6 10" id="KW-0472">Membrane</keyword>
<dbReference type="Proteomes" id="UP001159405">
    <property type="component" value="Unassembled WGS sequence"/>
</dbReference>
<dbReference type="Pfam" id="PF00001">
    <property type="entry name" value="7tm_1"/>
    <property type="match status" value="1"/>
</dbReference>
<evidence type="ECO:0000256" key="1">
    <source>
        <dbReference type="ARBA" id="ARBA00004651"/>
    </source>
</evidence>
<feature type="transmembrane region" description="Helical" evidence="10">
    <location>
        <begin position="127"/>
        <end position="148"/>
    </location>
</feature>
<feature type="transmembrane region" description="Helical" evidence="10">
    <location>
        <begin position="160"/>
        <end position="183"/>
    </location>
</feature>
<evidence type="ECO:0000256" key="5">
    <source>
        <dbReference type="ARBA" id="ARBA00023040"/>
    </source>
</evidence>
<gene>
    <name evidence="12" type="ORF">PLOB_00017331</name>
</gene>
<feature type="transmembrane region" description="Helical" evidence="10">
    <location>
        <begin position="204"/>
        <end position="223"/>
    </location>
</feature>
<reference evidence="12 13" key="1">
    <citation type="submission" date="2022-05" db="EMBL/GenBank/DDBJ databases">
        <authorList>
            <consortium name="Genoscope - CEA"/>
            <person name="William W."/>
        </authorList>
    </citation>
    <scope>NUCLEOTIDE SEQUENCE [LARGE SCALE GENOMIC DNA]</scope>
</reference>
<sequence>MRYHHSITESAELCGWSAAFAVMAISVVMVNTLTLMTFIKTKFLLTRKHVIIINITIADLLFGAAGLSSGMLYLLKPSEFSFFLLRATIGFTKMSTLISTGALAVERMCAIGFPLRHKVLTNRVYKVTLISIWIISAVNTIMVTLYWADVWGHILMASGGSLFFSTGVVFMVVFCHVIIWILFRQSNRRHRLPSNPRDKALAITLLYVTSAFIITWVPLTLYLSIAHVCKSCVKPTQEERISFGILLALGLQSLVNTVIYCFRLQGFIASLKALVKKIKC</sequence>
<keyword evidence="3 10" id="KW-0812">Transmembrane</keyword>
<organism evidence="12 13">
    <name type="scientific">Porites lobata</name>
    <dbReference type="NCBI Taxonomy" id="104759"/>
    <lineage>
        <taxon>Eukaryota</taxon>
        <taxon>Metazoa</taxon>
        <taxon>Cnidaria</taxon>
        <taxon>Anthozoa</taxon>
        <taxon>Hexacorallia</taxon>
        <taxon>Scleractinia</taxon>
        <taxon>Fungiina</taxon>
        <taxon>Poritidae</taxon>
        <taxon>Porites</taxon>
    </lineage>
</organism>
<proteinExistence type="predicted"/>
<feature type="transmembrane region" description="Helical" evidence="10">
    <location>
        <begin position="51"/>
        <end position="74"/>
    </location>
</feature>
<dbReference type="PANTHER" id="PTHR24246">
    <property type="entry name" value="OLFACTORY RECEPTOR AND ADENOSINE RECEPTOR"/>
    <property type="match status" value="1"/>
</dbReference>
<dbReference type="InterPro" id="IPR000276">
    <property type="entry name" value="GPCR_Rhodpsn"/>
</dbReference>
<feature type="non-terminal residue" evidence="12">
    <location>
        <position position="280"/>
    </location>
</feature>
<evidence type="ECO:0000256" key="6">
    <source>
        <dbReference type="ARBA" id="ARBA00023136"/>
    </source>
</evidence>
<evidence type="ECO:0000259" key="11">
    <source>
        <dbReference type="PROSITE" id="PS50262"/>
    </source>
</evidence>
<dbReference type="EMBL" id="CALNXK010000206">
    <property type="protein sequence ID" value="CAH3175948.1"/>
    <property type="molecule type" value="Genomic_DNA"/>
</dbReference>
<accession>A0ABN8RAU5</accession>
<keyword evidence="13" id="KW-1185">Reference proteome</keyword>
<evidence type="ECO:0000256" key="10">
    <source>
        <dbReference type="SAM" id="Phobius"/>
    </source>
</evidence>
<dbReference type="Gene3D" id="1.20.1070.10">
    <property type="entry name" value="Rhodopsin 7-helix transmembrane proteins"/>
    <property type="match status" value="1"/>
</dbReference>
<name>A0ABN8RAU5_9CNID</name>
<keyword evidence="2" id="KW-1003">Cell membrane</keyword>
<evidence type="ECO:0000256" key="3">
    <source>
        <dbReference type="ARBA" id="ARBA00022692"/>
    </source>
</evidence>
<feature type="domain" description="G-protein coupled receptors family 1 profile" evidence="11">
    <location>
        <begin position="30"/>
        <end position="260"/>
    </location>
</feature>
<feature type="transmembrane region" description="Helical" evidence="10">
    <location>
        <begin position="16"/>
        <end position="39"/>
    </location>
</feature>
<comment type="subcellular location">
    <subcellularLocation>
        <location evidence="1">Cell membrane</location>
        <topology evidence="1">Multi-pass membrane protein</topology>
    </subcellularLocation>
</comment>